<evidence type="ECO:0000313" key="13">
    <source>
        <dbReference type="WBParaSite" id="GPUH_0001764701-mRNA-1"/>
    </source>
</evidence>
<keyword evidence="9" id="KW-0119">Carbohydrate metabolism</keyword>
<reference evidence="11 12" key="2">
    <citation type="submission" date="2018-11" db="EMBL/GenBank/DDBJ databases">
        <authorList>
            <consortium name="Pathogen Informatics"/>
        </authorList>
    </citation>
    <scope>NUCLEOTIDE SEQUENCE [LARGE SCALE GENOMIC DNA]</scope>
</reference>
<dbReference type="Pfam" id="PF11721">
    <property type="entry name" value="Malectin"/>
    <property type="match status" value="1"/>
</dbReference>
<accession>A0A183E9I4</accession>
<dbReference type="GO" id="GO:0005789">
    <property type="term" value="C:endoplasmic reticulum membrane"/>
    <property type="evidence" value="ECO:0007669"/>
    <property type="project" value="UniProtKB-SubCell"/>
</dbReference>
<evidence type="ECO:0000259" key="10">
    <source>
        <dbReference type="Pfam" id="PF11721"/>
    </source>
</evidence>
<dbReference type="PANTHER" id="PTHR13460:SF0">
    <property type="entry name" value="MALECTIN"/>
    <property type="match status" value="1"/>
</dbReference>
<dbReference type="WBParaSite" id="GPUH_0001764701-mRNA-1">
    <property type="protein sequence ID" value="GPUH_0001764701-mRNA-1"/>
    <property type="gene ID" value="GPUH_0001764701"/>
</dbReference>
<dbReference type="EMBL" id="UYRT01085439">
    <property type="protein sequence ID" value="VDN30144.1"/>
    <property type="molecule type" value="Genomic_DNA"/>
</dbReference>
<protein>
    <submittedName>
        <fullName evidence="13">Malectin domain-containing protein</fullName>
    </submittedName>
</protein>
<dbReference type="InterPro" id="IPR039155">
    <property type="entry name" value="MLEC"/>
</dbReference>
<comment type="subcellular location">
    <subcellularLocation>
        <location evidence="1">Endoplasmic reticulum membrane</location>
        <topology evidence="1">Single-pass type I membrane protein</topology>
    </subcellularLocation>
</comment>
<dbReference type="OrthoDB" id="10013439at2759"/>
<dbReference type="Proteomes" id="UP000271098">
    <property type="component" value="Unassembled WGS sequence"/>
</dbReference>
<dbReference type="PANTHER" id="PTHR13460">
    <property type="match status" value="1"/>
</dbReference>
<keyword evidence="8" id="KW-0325">Glycoprotein</keyword>
<evidence type="ECO:0000313" key="11">
    <source>
        <dbReference type="EMBL" id="VDN30144.1"/>
    </source>
</evidence>
<dbReference type="InterPro" id="IPR021720">
    <property type="entry name" value="Malectin_dom"/>
</dbReference>
<evidence type="ECO:0000256" key="3">
    <source>
        <dbReference type="ARBA" id="ARBA00022692"/>
    </source>
</evidence>
<dbReference type="Gene3D" id="2.60.120.430">
    <property type="entry name" value="Galactose-binding lectin"/>
    <property type="match status" value="1"/>
</dbReference>
<evidence type="ECO:0000313" key="12">
    <source>
        <dbReference type="Proteomes" id="UP000271098"/>
    </source>
</evidence>
<gene>
    <name evidence="11" type="ORF">GPUH_LOCUS17625</name>
</gene>
<keyword evidence="5" id="KW-0256">Endoplasmic reticulum</keyword>
<feature type="domain" description="Malectin" evidence="10">
    <location>
        <begin position="4"/>
        <end position="73"/>
    </location>
</feature>
<evidence type="ECO:0000256" key="7">
    <source>
        <dbReference type="ARBA" id="ARBA00023136"/>
    </source>
</evidence>
<evidence type="ECO:0000256" key="4">
    <source>
        <dbReference type="ARBA" id="ARBA00022729"/>
    </source>
</evidence>
<proteinExistence type="inferred from homology"/>
<evidence type="ECO:0000256" key="8">
    <source>
        <dbReference type="ARBA" id="ARBA00023180"/>
    </source>
</evidence>
<evidence type="ECO:0000256" key="2">
    <source>
        <dbReference type="ARBA" id="ARBA00009141"/>
    </source>
</evidence>
<evidence type="ECO:0000256" key="5">
    <source>
        <dbReference type="ARBA" id="ARBA00022824"/>
    </source>
</evidence>
<evidence type="ECO:0000256" key="9">
    <source>
        <dbReference type="ARBA" id="ARBA00023277"/>
    </source>
</evidence>
<dbReference type="GO" id="GO:0030246">
    <property type="term" value="F:carbohydrate binding"/>
    <property type="evidence" value="ECO:0007669"/>
    <property type="project" value="InterPro"/>
</dbReference>
<dbReference type="AlphaFoldDB" id="A0A183E9I4"/>
<keyword evidence="12" id="KW-1185">Reference proteome</keyword>
<name>A0A183E9I4_9BILA</name>
<reference evidence="13" key="1">
    <citation type="submission" date="2016-06" db="UniProtKB">
        <authorList>
            <consortium name="WormBaseParasite"/>
        </authorList>
    </citation>
    <scope>IDENTIFICATION</scope>
</reference>
<keyword evidence="6" id="KW-1133">Transmembrane helix</keyword>
<keyword evidence="3" id="KW-0812">Transmembrane</keyword>
<evidence type="ECO:0000256" key="1">
    <source>
        <dbReference type="ARBA" id="ARBA00004115"/>
    </source>
</evidence>
<keyword evidence="7" id="KW-0472">Membrane</keyword>
<sequence length="176" mass="19793">MVQVFDVLLNGEVVIPELDIFKEAGGIGVAYDRLITFYVKKGILIVGNRRDTSSHLRITFAKGALDNPKINAFYVYRGPKTVRVSMEGETDDEIEDEELDLDSRVNMHRFEDEPLVADPYTEQDTNHMFIPFLVAFACKKDSGCSALLDFIVLVKEANISALNRTEVCRNATSLIE</sequence>
<comment type="similarity">
    <text evidence="2">Belongs to the malectin family.</text>
</comment>
<organism evidence="13">
    <name type="scientific">Gongylonema pulchrum</name>
    <dbReference type="NCBI Taxonomy" id="637853"/>
    <lineage>
        <taxon>Eukaryota</taxon>
        <taxon>Metazoa</taxon>
        <taxon>Ecdysozoa</taxon>
        <taxon>Nematoda</taxon>
        <taxon>Chromadorea</taxon>
        <taxon>Rhabditida</taxon>
        <taxon>Spirurina</taxon>
        <taxon>Spiruromorpha</taxon>
        <taxon>Spiruroidea</taxon>
        <taxon>Gongylonematidae</taxon>
        <taxon>Gongylonema</taxon>
    </lineage>
</organism>
<evidence type="ECO:0000256" key="6">
    <source>
        <dbReference type="ARBA" id="ARBA00022989"/>
    </source>
</evidence>
<keyword evidence="4" id="KW-0732">Signal</keyword>